<keyword evidence="1" id="KW-0812">Transmembrane</keyword>
<evidence type="ECO:0000256" key="1">
    <source>
        <dbReference type="SAM" id="Phobius"/>
    </source>
</evidence>
<evidence type="ECO:0000313" key="3">
    <source>
        <dbReference type="Proteomes" id="UP001055102"/>
    </source>
</evidence>
<keyword evidence="3" id="KW-1185">Reference proteome</keyword>
<dbReference type="EMBL" id="BPQR01000081">
    <property type="protein sequence ID" value="GJE08532.1"/>
    <property type="molecule type" value="Genomic_DNA"/>
</dbReference>
<dbReference type="RefSeq" id="WP_238278308.1">
    <property type="nucleotide sequence ID" value="NZ_BPQR01000081.1"/>
</dbReference>
<accession>A0ABQ4SZL9</accession>
<proteinExistence type="predicted"/>
<feature type="transmembrane region" description="Helical" evidence="1">
    <location>
        <begin position="95"/>
        <end position="114"/>
    </location>
</feature>
<keyword evidence="1" id="KW-1133">Transmembrane helix</keyword>
<name>A0ABQ4SZL9_9HYPH</name>
<reference evidence="2" key="2">
    <citation type="submission" date="2021-08" db="EMBL/GenBank/DDBJ databases">
        <authorList>
            <person name="Tani A."/>
            <person name="Ola A."/>
            <person name="Ogura Y."/>
            <person name="Katsura K."/>
            <person name="Hayashi T."/>
        </authorList>
    </citation>
    <scope>NUCLEOTIDE SEQUENCE</scope>
    <source>
        <strain evidence="2">LMG 23639</strain>
    </source>
</reference>
<reference evidence="2" key="1">
    <citation type="journal article" date="2021" name="Front. Microbiol.">
        <title>Comprehensive Comparative Genomics and Phenotyping of Methylobacterium Species.</title>
        <authorList>
            <person name="Alessa O."/>
            <person name="Ogura Y."/>
            <person name="Fujitani Y."/>
            <person name="Takami H."/>
            <person name="Hayashi T."/>
            <person name="Sahin N."/>
            <person name="Tani A."/>
        </authorList>
    </citation>
    <scope>NUCLEOTIDE SEQUENCE</scope>
    <source>
        <strain evidence="2">LMG 23639</strain>
    </source>
</reference>
<keyword evidence="1" id="KW-0472">Membrane</keyword>
<feature type="transmembrane region" description="Helical" evidence="1">
    <location>
        <begin position="62"/>
        <end position="88"/>
    </location>
</feature>
<comment type="caution">
    <text evidence="2">The sequence shown here is derived from an EMBL/GenBank/DDBJ whole genome shotgun (WGS) entry which is preliminary data.</text>
</comment>
<organism evidence="2 3">
    <name type="scientific">Methylobacterium jeotgali</name>
    <dbReference type="NCBI Taxonomy" id="381630"/>
    <lineage>
        <taxon>Bacteria</taxon>
        <taxon>Pseudomonadati</taxon>
        <taxon>Pseudomonadota</taxon>
        <taxon>Alphaproteobacteria</taxon>
        <taxon>Hyphomicrobiales</taxon>
        <taxon>Methylobacteriaceae</taxon>
        <taxon>Methylobacterium</taxon>
    </lineage>
</organism>
<dbReference type="Proteomes" id="UP001055102">
    <property type="component" value="Unassembled WGS sequence"/>
</dbReference>
<protein>
    <submittedName>
        <fullName evidence="2">Uncharacterized protein</fullName>
    </submittedName>
</protein>
<evidence type="ECO:0000313" key="2">
    <source>
        <dbReference type="EMBL" id="GJE08532.1"/>
    </source>
</evidence>
<feature type="transmembrane region" description="Helical" evidence="1">
    <location>
        <begin position="134"/>
        <end position="152"/>
    </location>
</feature>
<sequence length="164" mass="16187">MRLLSRLLLAGLGLLAAIPCGTLALMAGLVLDPAADAWLARAGLAGLDALSDLSAGLPPESLALLAAGLAQALFALLVVPPVAVALIGEVAGLRALAWYGAATGLLTAAIPWLVRGAPRAGGEAARLAAEGRLTALLFVAGAVAGLVYWVVAGRGAGASADRPR</sequence>
<gene>
    <name evidence="2" type="ORF">AOPFMNJM_3872</name>
</gene>